<dbReference type="SMART" id="SM00729">
    <property type="entry name" value="Elp3"/>
    <property type="match status" value="1"/>
</dbReference>
<dbReference type="UniPathway" id="UPA00344"/>
<dbReference type="InterPro" id="IPR013483">
    <property type="entry name" value="MoaA"/>
</dbReference>
<feature type="binding site" evidence="10">
    <location>
        <position position="201"/>
    </location>
    <ligand>
        <name>S-adenosyl-L-methionine</name>
        <dbReference type="ChEBI" id="CHEBI:59789"/>
    </ligand>
</feature>
<dbReference type="InterPro" id="IPR007197">
    <property type="entry name" value="rSAM"/>
</dbReference>
<comment type="similarity">
    <text evidence="10">Belongs to the radical SAM superfamily. MoaA family.</text>
</comment>
<keyword evidence="6 10" id="KW-0411">Iron-sulfur</keyword>
<dbReference type="NCBIfam" id="TIGR02666">
    <property type="entry name" value="moaA"/>
    <property type="match status" value="1"/>
</dbReference>
<keyword evidence="13" id="KW-1185">Reference proteome</keyword>
<dbReference type="SFLD" id="SFLDG01067">
    <property type="entry name" value="SPASM/twitch_domain_containing"/>
    <property type="match status" value="1"/>
</dbReference>
<dbReference type="PANTHER" id="PTHR22960:SF0">
    <property type="entry name" value="MOLYBDENUM COFACTOR BIOSYNTHESIS PROTEIN 1"/>
    <property type="match status" value="1"/>
</dbReference>
<feature type="binding site" evidence="10">
    <location>
        <position position="167"/>
    </location>
    <ligand>
        <name>GTP</name>
        <dbReference type="ChEBI" id="CHEBI:37565"/>
    </ligand>
</feature>
<dbReference type="InterPro" id="IPR010505">
    <property type="entry name" value="MoaA_twitch"/>
</dbReference>
<evidence type="ECO:0000256" key="5">
    <source>
        <dbReference type="ARBA" id="ARBA00023004"/>
    </source>
</evidence>
<dbReference type="EMBL" id="CP036265">
    <property type="protein sequence ID" value="QDT17435.1"/>
    <property type="molecule type" value="Genomic_DNA"/>
</dbReference>
<keyword evidence="8 10" id="KW-0501">Molybdenum cofactor biosynthesis</keyword>
<keyword evidence="1 10" id="KW-0004">4Fe-4S</keyword>
<dbReference type="Pfam" id="PF06463">
    <property type="entry name" value="Mob_synth_C"/>
    <property type="match status" value="1"/>
</dbReference>
<evidence type="ECO:0000313" key="12">
    <source>
        <dbReference type="EMBL" id="QDT17435.1"/>
    </source>
</evidence>
<keyword evidence="4 10" id="KW-0547">Nucleotide-binding</keyword>
<comment type="cofactor">
    <cofactor evidence="10">
        <name>[4Fe-4S] cluster</name>
        <dbReference type="ChEBI" id="CHEBI:49883"/>
    </cofactor>
    <text evidence="10">Binds 2 [4Fe-4S] clusters. Binds 1 [4Fe-4S] cluster coordinated with 3 cysteines and an exchangeable S-adenosyl-L-methionine and 1 [4Fe-4S] cluster coordinated with 3 cysteines and the GTP-derived substrate.</text>
</comment>
<dbReference type="CDD" id="cd01335">
    <property type="entry name" value="Radical_SAM"/>
    <property type="match status" value="1"/>
</dbReference>
<dbReference type="AlphaFoldDB" id="A0A517PDH8"/>
<dbReference type="Gene3D" id="3.20.20.70">
    <property type="entry name" value="Aldolase class I"/>
    <property type="match status" value="1"/>
</dbReference>
<dbReference type="GO" id="GO:0005525">
    <property type="term" value="F:GTP binding"/>
    <property type="evidence" value="ECO:0007669"/>
    <property type="project" value="UniProtKB-UniRule"/>
</dbReference>
<feature type="binding site" evidence="10">
    <location>
        <position position="39"/>
    </location>
    <ligand>
        <name>S-adenosyl-L-methionine</name>
        <dbReference type="ChEBI" id="CHEBI:59789"/>
    </ligand>
</feature>
<keyword evidence="7 10" id="KW-0342">GTP-binding</keyword>
<feature type="binding site" evidence="10">
    <location>
        <position position="268"/>
    </location>
    <ligand>
        <name>[4Fe-4S] cluster</name>
        <dbReference type="ChEBI" id="CHEBI:49883"/>
        <label>2</label>
        <note>4Fe-4S-substrate</note>
    </ligand>
</feature>
<feature type="binding site" evidence="10">
    <location>
        <position position="107"/>
    </location>
    <ligand>
        <name>GTP</name>
        <dbReference type="ChEBI" id="CHEBI:37565"/>
    </ligand>
</feature>
<evidence type="ECO:0000256" key="10">
    <source>
        <dbReference type="HAMAP-Rule" id="MF_01225"/>
    </source>
</evidence>
<feature type="domain" description="Radical SAM core" evidence="11">
    <location>
        <begin position="17"/>
        <end position="233"/>
    </location>
</feature>
<feature type="binding site" evidence="10">
    <location>
        <position position="131"/>
    </location>
    <ligand>
        <name>S-adenosyl-L-methionine</name>
        <dbReference type="ChEBI" id="CHEBI:59789"/>
    </ligand>
</feature>
<dbReference type="InterPro" id="IPR013785">
    <property type="entry name" value="Aldolase_TIM"/>
</dbReference>
<evidence type="ECO:0000256" key="6">
    <source>
        <dbReference type="ARBA" id="ARBA00023014"/>
    </source>
</evidence>
<feature type="binding site" evidence="10">
    <location>
        <position position="80"/>
    </location>
    <ligand>
        <name>S-adenosyl-L-methionine</name>
        <dbReference type="ChEBI" id="CHEBI:59789"/>
    </ligand>
</feature>
<name>A0A517PDH8_9PLAN</name>
<comment type="catalytic activity">
    <reaction evidence="10">
        <text>GTP + AH2 + S-adenosyl-L-methionine = (8S)-3',8-cyclo-7,8-dihydroguanosine 5'-triphosphate + 5'-deoxyadenosine + L-methionine + A + H(+)</text>
        <dbReference type="Rhea" id="RHEA:49576"/>
        <dbReference type="ChEBI" id="CHEBI:13193"/>
        <dbReference type="ChEBI" id="CHEBI:15378"/>
        <dbReference type="ChEBI" id="CHEBI:17319"/>
        <dbReference type="ChEBI" id="CHEBI:17499"/>
        <dbReference type="ChEBI" id="CHEBI:37565"/>
        <dbReference type="ChEBI" id="CHEBI:57844"/>
        <dbReference type="ChEBI" id="CHEBI:59789"/>
        <dbReference type="ChEBI" id="CHEBI:131766"/>
        <dbReference type="EC" id="4.1.99.22"/>
    </reaction>
</comment>
<evidence type="ECO:0000256" key="8">
    <source>
        <dbReference type="ARBA" id="ARBA00023150"/>
    </source>
</evidence>
<evidence type="ECO:0000259" key="11">
    <source>
        <dbReference type="PROSITE" id="PS51918"/>
    </source>
</evidence>
<protein>
    <recommendedName>
        <fullName evidence="10">GTP 3',8-cyclase</fullName>
        <ecNumber evidence="10">4.1.99.22</ecNumber>
    </recommendedName>
    <alternativeName>
        <fullName evidence="10">Molybdenum cofactor biosynthesis protein A</fullName>
    </alternativeName>
</protein>
<evidence type="ECO:0000256" key="7">
    <source>
        <dbReference type="ARBA" id="ARBA00023134"/>
    </source>
</evidence>
<proteinExistence type="inferred from homology"/>
<sequence>MREPAGDVPESAVLVDRFDRRFRSLRVSLTPACNFACVYCRPADHRTFQHGSALLSLGEIARVVRTAAGLGFRKVRLTGGEPLVRPHVPDLVADLKAIPGIAEVALTTNGSLLPRHAGRLKSAGLDRVNVSLDSLNREAAAKLAGRDVLAEVLAGLEAAASTGLPVKLNVVPVRGVNDHEALDLALYGAERGWEVRFIEYMPMGRVAQSLPDATVPTAELRERLAERFDLHPDPSVSASDPARRWVCRRTGARVGFISSLTENFCGACDRMRLTAEGQLRPCLHQDAGVDVRGPLRAGADDAALAVLFNRAADAKWAGHEMTAAEPRFSERDMISLGG</sequence>
<keyword evidence="9 10" id="KW-0456">Lyase</keyword>
<keyword evidence="5 10" id="KW-0408">Iron</keyword>
<feature type="binding site" evidence="10">
    <location>
        <begin position="270"/>
        <end position="272"/>
    </location>
    <ligand>
        <name>GTP</name>
        <dbReference type="ChEBI" id="CHEBI:37565"/>
    </ligand>
</feature>
<feature type="binding site" evidence="10">
    <location>
        <position position="37"/>
    </location>
    <ligand>
        <name>[4Fe-4S] cluster</name>
        <dbReference type="ChEBI" id="CHEBI:49883"/>
        <label>1</label>
        <note>4Fe-4S-S-AdoMet</note>
    </ligand>
</feature>
<evidence type="ECO:0000256" key="2">
    <source>
        <dbReference type="ARBA" id="ARBA00022691"/>
    </source>
</evidence>
<dbReference type="GO" id="GO:1904047">
    <property type="term" value="F:S-adenosyl-L-methionine binding"/>
    <property type="evidence" value="ECO:0007669"/>
    <property type="project" value="UniProtKB-UniRule"/>
</dbReference>
<feature type="binding site" evidence="10">
    <location>
        <position position="33"/>
    </location>
    <ligand>
        <name>[4Fe-4S] cluster</name>
        <dbReference type="ChEBI" id="CHEBI:49883"/>
        <label>1</label>
        <note>4Fe-4S-S-AdoMet</note>
    </ligand>
</feature>
<dbReference type="Proteomes" id="UP000318741">
    <property type="component" value="Chromosome"/>
</dbReference>
<accession>A0A517PDH8</accession>
<dbReference type="KEGG" id="acaf:CA12_35590"/>
<dbReference type="HAMAP" id="MF_01225_B">
    <property type="entry name" value="MoaA_B"/>
    <property type="match status" value="1"/>
</dbReference>
<comment type="function">
    <text evidence="10">Catalyzes the cyclization of GTP to (8S)-3',8-cyclo-7,8-dihydroguanosine 5'-triphosphate.</text>
</comment>
<dbReference type="Pfam" id="PF04055">
    <property type="entry name" value="Radical_SAM"/>
    <property type="match status" value="1"/>
</dbReference>
<dbReference type="InterPro" id="IPR058240">
    <property type="entry name" value="rSAM_sf"/>
</dbReference>
<evidence type="ECO:0000256" key="4">
    <source>
        <dbReference type="ARBA" id="ARBA00022741"/>
    </source>
</evidence>
<evidence type="ECO:0000313" key="13">
    <source>
        <dbReference type="Proteomes" id="UP000318741"/>
    </source>
</evidence>
<feature type="binding site" evidence="10">
    <location>
        <position position="265"/>
    </location>
    <ligand>
        <name>[4Fe-4S] cluster</name>
        <dbReference type="ChEBI" id="CHEBI:49883"/>
        <label>2</label>
        <note>4Fe-4S-substrate</note>
    </ligand>
</feature>
<feature type="binding site" evidence="10">
    <location>
        <position position="40"/>
    </location>
    <ligand>
        <name>[4Fe-4S] cluster</name>
        <dbReference type="ChEBI" id="CHEBI:49883"/>
        <label>1</label>
        <note>4Fe-4S-S-AdoMet</note>
    </ligand>
</feature>
<dbReference type="GO" id="GO:0006777">
    <property type="term" value="P:Mo-molybdopterin cofactor biosynthetic process"/>
    <property type="evidence" value="ECO:0007669"/>
    <property type="project" value="UniProtKB-UniRule"/>
</dbReference>
<dbReference type="GO" id="GO:0046872">
    <property type="term" value="F:metal ion binding"/>
    <property type="evidence" value="ECO:0007669"/>
    <property type="project" value="UniProtKB-KW"/>
</dbReference>
<gene>
    <name evidence="12" type="primary">moaA_2</name>
    <name evidence="10" type="synonym">moaA</name>
    <name evidence="12" type="ORF">CA12_35590</name>
</gene>
<dbReference type="GO" id="GO:0051539">
    <property type="term" value="F:4 iron, 4 sulfur cluster binding"/>
    <property type="evidence" value="ECO:0007669"/>
    <property type="project" value="UniProtKB-UniRule"/>
</dbReference>
<dbReference type="SFLD" id="SFLDG01383">
    <property type="entry name" value="cyclic_pyranopterin_phosphate"/>
    <property type="match status" value="1"/>
</dbReference>
<dbReference type="GO" id="GO:0061799">
    <property type="term" value="F:cyclic pyranopterin monophosphate synthase activity"/>
    <property type="evidence" value="ECO:0007669"/>
    <property type="project" value="TreeGrafter"/>
</dbReference>
<organism evidence="12 13">
    <name type="scientific">Alienimonas californiensis</name>
    <dbReference type="NCBI Taxonomy" id="2527989"/>
    <lineage>
        <taxon>Bacteria</taxon>
        <taxon>Pseudomonadati</taxon>
        <taxon>Planctomycetota</taxon>
        <taxon>Planctomycetia</taxon>
        <taxon>Planctomycetales</taxon>
        <taxon>Planctomycetaceae</taxon>
        <taxon>Alienimonas</taxon>
    </lineage>
</organism>
<feature type="binding site" evidence="10">
    <location>
        <position position="26"/>
    </location>
    <ligand>
        <name>GTP</name>
        <dbReference type="ChEBI" id="CHEBI:37565"/>
    </ligand>
</feature>
<keyword evidence="3 10" id="KW-0479">Metal-binding</keyword>
<evidence type="ECO:0000256" key="1">
    <source>
        <dbReference type="ARBA" id="ARBA00022485"/>
    </source>
</evidence>
<dbReference type="InterPro" id="IPR050105">
    <property type="entry name" value="MoCo_biosynth_MoaA/MoaC"/>
</dbReference>
<evidence type="ECO:0000256" key="3">
    <source>
        <dbReference type="ARBA" id="ARBA00022723"/>
    </source>
</evidence>
<dbReference type="SUPFAM" id="SSF102114">
    <property type="entry name" value="Radical SAM enzymes"/>
    <property type="match status" value="1"/>
</dbReference>
<reference evidence="12 13" key="1">
    <citation type="submission" date="2019-02" db="EMBL/GenBank/DDBJ databases">
        <title>Deep-cultivation of Planctomycetes and their phenomic and genomic characterization uncovers novel biology.</title>
        <authorList>
            <person name="Wiegand S."/>
            <person name="Jogler M."/>
            <person name="Boedeker C."/>
            <person name="Pinto D."/>
            <person name="Vollmers J."/>
            <person name="Rivas-Marin E."/>
            <person name="Kohn T."/>
            <person name="Peeters S.H."/>
            <person name="Heuer A."/>
            <person name="Rast P."/>
            <person name="Oberbeckmann S."/>
            <person name="Bunk B."/>
            <person name="Jeske O."/>
            <person name="Meyerdierks A."/>
            <person name="Storesund J.E."/>
            <person name="Kallscheuer N."/>
            <person name="Luecker S."/>
            <person name="Lage O.M."/>
            <person name="Pohl T."/>
            <person name="Merkel B.J."/>
            <person name="Hornburger P."/>
            <person name="Mueller R.-W."/>
            <person name="Bruemmer F."/>
            <person name="Labrenz M."/>
            <person name="Spormann A.M."/>
            <person name="Op den Camp H."/>
            <person name="Overmann J."/>
            <person name="Amann R."/>
            <person name="Jetten M.S.M."/>
            <person name="Mascher T."/>
            <person name="Medema M.H."/>
            <person name="Devos D.P."/>
            <person name="Kaster A.-K."/>
            <person name="Ovreas L."/>
            <person name="Rohde M."/>
            <person name="Galperin M.Y."/>
            <person name="Jogler C."/>
        </authorList>
    </citation>
    <scope>NUCLEOTIDE SEQUENCE [LARGE SCALE GENOMIC DNA]</scope>
    <source>
        <strain evidence="12 13">CA12</strain>
    </source>
</reference>
<dbReference type="PANTHER" id="PTHR22960">
    <property type="entry name" value="MOLYBDOPTERIN COFACTOR SYNTHESIS PROTEIN A"/>
    <property type="match status" value="1"/>
</dbReference>
<dbReference type="EC" id="4.1.99.22" evidence="10"/>
<dbReference type="SFLD" id="SFLDG01386">
    <property type="entry name" value="main_SPASM_domain-containing"/>
    <property type="match status" value="1"/>
</dbReference>
<keyword evidence="2 10" id="KW-0949">S-adenosyl-L-methionine</keyword>
<evidence type="ECO:0000256" key="9">
    <source>
        <dbReference type="ARBA" id="ARBA00023239"/>
    </source>
</evidence>
<feature type="binding site" evidence="10">
    <location>
        <position position="282"/>
    </location>
    <ligand>
        <name>[4Fe-4S] cluster</name>
        <dbReference type="ChEBI" id="CHEBI:49883"/>
        <label>2</label>
        <note>4Fe-4S-substrate</note>
    </ligand>
</feature>
<dbReference type="InterPro" id="IPR040064">
    <property type="entry name" value="MoaA-like"/>
</dbReference>
<dbReference type="InterPro" id="IPR006638">
    <property type="entry name" value="Elp3/MiaA/NifB-like_rSAM"/>
</dbReference>
<comment type="pathway">
    <text evidence="10">Cofactor biosynthesis; molybdopterin biosynthesis.</text>
</comment>
<dbReference type="GO" id="GO:0061798">
    <property type="term" value="F:GTP 3',8'-cyclase activity"/>
    <property type="evidence" value="ECO:0007669"/>
    <property type="project" value="UniProtKB-UniRule"/>
</dbReference>
<dbReference type="SFLD" id="SFLDS00029">
    <property type="entry name" value="Radical_SAM"/>
    <property type="match status" value="1"/>
</dbReference>
<dbReference type="PROSITE" id="PS51918">
    <property type="entry name" value="RADICAL_SAM"/>
    <property type="match status" value="1"/>
</dbReference>
<feature type="binding site" evidence="10">
    <location>
        <position position="76"/>
    </location>
    <ligand>
        <name>GTP</name>
        <dbReference type="ChEBI" id="CHEBI:37565"/>
    </ligand>
</feature>
<dbReference type="CDD" id="cd21117">
    <property type="entry name" value="Twitch_MoaA"/>
    <property type="match status" value="1"/>
</dbReference>
<comment type="subunit">
    <text evidence="10">Monomer and homodimer.</text>
</comment>